<dbReference type="InterPro" id="IPR029063">
    <property type="entry name" value="SAM-dependent_MTases_sf"/>
</dbReference>
<evidence type="ECO:0000313" key="1">
    <source>
        <dbReference type="EMBL" id="KAK5706249.1"/>
    </source>
</evidence>
<dbReference type="EMBL" id="JAVRQU010000002">
    <property type="protein sequence ID" value="KAK5706249.1"/>
    <property type="molecule type" value="Genomic_DNA"/>
</dbReference>
<dbReference type="Pfam" id="PF10294">
    <property type="entry name" value="Methyltransf_16"/>
    <property type="match status" value="1"/>
</dbReference>
<organism evidence="1 2">
    <name type="scientific">Elasticomyces elasticus</name>
    <dbReference type="NCBI Taxonomy" id="574655"/>
    <lineage>
        <taxon>Eukaryota</taxon>
        <taxon>Fungi</taxon>
        <taxon>Dikarya</taxon>
        <taxon>Ascomycota</taxon>
        <taxon>Pezizomycotina</taxon>
        <taxon>Dothideomycetes</taxon>
        <taxon>Dothideomycetidae</taxon>
        <taxon>Mycosphaerellales</taxon>
        <taxon>Teratosphaeriaceae</taxon>
        <taxon>Elasticomyces</taxon>
    </lineage>
</organism>
<name>A0AAN7WFV8_9PEZI</name>
<sequence length="194" mass="21839">MSSRTRLAFPVNLSEKQSDQIIIQITDPRDVSADNLALATWGSSEVLANMLHRLPIPDLSSTGLQTDVFPVLELGAGTGLVGLSAAAVWKCHAGAFKARVILAADTVYSEEHPELLTQAVTARLEKSDKARFVMCYPLRIGYLDHIRDLWERLETAGLICVDEGRESLDKSWDEDTPYEWCIWRWQESRIQQRP</sequence>
<dbReference type="InterPro" id="IPR019410">
    <property type="entry name" value="Methyltransf_16"/>
</dbReference>
<accession>A0AAN7WFV8</accession>
<dbReference type="GO" id="GO:0005829">
    <property type="term" value="C:cytosol"/>
    <property type="evidence" value="ECO:0007669"/>
    <property type="project" value="TreeGrafter"/>
</dbReference>
<comment type="caution">
    <text evidence="1">The sequence shown here is derived from an EMBL/GenBank/DDBJ whole genome shotgun (WGS) entry which is preliminary data.</text>
</comment>
<gene>
    <name evidence="1" type="ORF">LTR97_001236</name>
</gene>
<dbReference type="Gene3D" id="3.40.50.150">
    <property type="entry name" value="Vaccinia Virus protein VP39"/>
    <property type="match status" value="2"/>
</dbReference>
<dbReference type="GO" id="GO:0008757">
    <property type="term" value="F:S-adenosylmethionine-dependent methyltransferase activity"/>
    <property type="evidence" value="ECO:0007669"/>
    <property type="project" value="UniProtKB-ARBA"/>
</dbReference>
<dbReference type="PANTHER" id="PTHR14614:SF156">
    <property type="entry name" value="PROTEIN-LYSINE N-METHYLTRANSFERASE EFM2"/>
    <property type="match status" value="1"/>
</dbReference>
<dbReference type="AlphaFoldDB" id="A0AAN7WFV8"/>
<evidence type="ECO:0000313" key="2">
    <source>
        <dbReference type="Proteomes" id="UP001310594"/>
    </source>
</evidence>
<dbReference type="Proteomes" id="UP001310594">
    <property type="component" value="Unassembled WGS sequence"/>
</dbReference>
<proteinExistence type="predicted"/>
<dbReference type="PANTHER" id="PTHR14614">
    <property type="entry name" value="HEPATOCELLULAR CARCINOMA-ASSOCIATED ANTIGEN"/>
    <property type="match status" value="1"/>
</dbReference>
<reference evidence="1" key="1">
    <citation type="submission" date="2023-08" db="EMBL/GenBank/DDBJ databases">
        <title>Black Yeasts Isolated from many extreme environments.</title>
        <authorList>
            <person name="Coleine C."/>
            <person name="Stajich J.E."/>
            <person name="Selbmann L."/>
        </authorList>
    </citation>
    <scope>NUCLEOTIDE SEQUENCE</scope>
    <source>
        <strain evidence="1">CCFEE 5810</strain>
    </source>
</reference>
<protein>
    <submittedName>
        <fullName evidence="1">Uncharacterized protein</fullName>
    </submittedName>
</protein>